<feature type="domain" description="Protein kinase" evidence="8">
    <location>
        <begin position="20"/>
        <end position="302"/>
    </location>
</feature>
<evidence type="ECO:0000256" key="7">
    <source>
        <dbReference type="SAM" id="Phobius"/>
    </source>
</evidence>
<evidence type="ECO:0000313" key="9">
    <source>
        <dbReference type="EMBL" id="MDY7230096.1"/>
    </source>
</evidence>
<keyword evidence="3" id="KW-0547">Nucleotide-binding</keyword>
<dbReference type="InterPro" id="IPR011009">
    <property type="entry name" value="Kinase-like_dom_sf"/>
</dbReference>
<reference evidence="9 10" key="1">
    <citation type="submission" date="2023-12" db="EMBL/GenBank/DDBJ databases">
        <title>the genome sequence of Hyalangium sp. s54d21.</title>
        <authorList>
            <person name="Zhang X."/>
        </authorList>
    </citation>
    <scope>NUCLEOTIDE SEQUENCE [LARGE SCALE GENOMIC DNA]</scope>
    <source>
        <strain evidence="10">s54d21</strain>
    </source>
</reference>
<keyword evidence="7" id="KW-1133">Transmembrane helix</keyword>
<dbReference type="Pfam" id="PF00069">
    <property type="entry name" value="Pkinase"/>
    <property type="match status" value="1"/>
</dbReference>
<evidence type="ECO:0000256" key="2">
    <source>
        <dbReference type="ARBA" id="ARBA00022679"/>
    </source>
</evidence>
<evidence type="ECO:0000256" key="5">
    <source>
        <dbReference type="ARBA" id="ARBA00022840"/>
    </source>
</evidence>
<evidence type="ECO:0000256" key="6">
    <source>
        <dbReference type="SAM" id="MobiDB-lite"/>
    </source>
</evidence>
<keyword evidence="9" id="KW-0723">Serine/threonine-protein kinase</keyword>
<keyword evidence="4 9" id="KW-0418">Kinase</keyword>
<dbReference type="RefSeq" id="WP_321548820.1">
    <property type="nucleotide sequence ID" value="NZ_JAXIVS010000010.1"/>
</dbReference>
<feature type="region of interest" description="Disordered" evidence="6">
    <location>
        <begin position="324"/>
        <end position="357"/>
    </location>
</feature>
<keyword evidence="2" id="KW-0808">Transferase</keyword>
<dbReference type="SUPFAM" id="SSF56112">
    <property type="entry name" value="Protein kinase-like (PK-like)"/>
    <property type="match status" value="1"/>
</dbReference>
<accession>A0ABU5H9V5</accession>
<dbReference type="PANTHER" id="PTHR43671">
    <property type="entry name" value="SERINE/THREONINE-PROTEIN KINASE NEK"/>
    <property type="match status" value="1"/>
</dbReference>
<evidence type="ECO:0000256" key="3">
    <source>
        <dbReference type="ARBA" id="ARBA00022741"/>
    </source>
</evidence>
<keyword evidence="7" id="KW-0472">Membrane</keyword>
<dbReference type="PROSITE" id="PS50011">
    <property type="entry name" value="PROTEIN_KINASE_DOM"/>
    <property type="match status" value="1"/>
</dbReference>
<evidence type="ECO:0000256" key="4">
    <source>
        <dbReference type="ARBA" id="ARBA00022777"/>
    </source>
</evidence>
<dbReference type="Gene3D" id="1.10.510.10">
    <property type="entry name" value="Transferase(Phosphotransferase) domain 1"/>
    <property type="match status" value="1"/>
</dbReference>
<dbReference type="GO" id="GO:0004674">
    <property type="term" value="F:protein serine/threonine kinase activity"/>
    <property type="evidence" value="ECO:0007669"/>
    <property type="project" value="UniProtKB-KW"/>
</dbReference>
<dbReference type="Proteomes" id="UP001291309">
    <property type="component" value="Unassembled WGS sequence"/>
</dbReference>
<name>A0ABU5H9V5_9BACT</name>
<dbReference type="CDD" id="cd14014">
    <property type="entry name" value="STKc_PknB_like"/>
    <property type="match status" value="1"/>
</dbReference>
<protein>
    <recommendedName>
        <fullName evidence="1">non-specific serine/threonine protein kinase</fullName>
        <ecNumber evidence="1">2.7.11.1</ecNumber>
    </recommendedName>
</protein>
<feature type="compositionally biased region" description="Basic and acidic residues" evidence="6">
    <location>
        <begin position="333"/>
        <end position="357"/>
    </location>
</feature>
<keyword evidence="5" id="KW-0067">ATP-binding</keyword>
<dbReference type="InterPro" id="IPR000719">
    <property type="entry name" value="Prot_kinase_dom"/>
</dbReference>
<feature type="transmembrane region" description="Helical" evidence="7">
    <location>
        <begin position="393"/>
        <end position="413"/>
    </location>
</feature>
<keyword evidence="10" id="KW-1185">Reference proteome</keyword>
<dbReference type="InterPro" id="IPR050660">
    <property type="entry name" value="NEK_Ser/Thr_kinase"/>
</dbReference>
<organism evidence="9 10">
    <name type="scientific">Hyalangium rubrum</name>
    <dbReference type="NCBI Taxonomy" id="3103134"/>
    <lineage>
        <taxon>Bacteria</taxon>
        <taxon>Pseudomonadati</taxon>
        <taxon>Myxococcota</taxon>
        <taxon>Myxococcia</taxon>
        <taxon>Myxococcales</taxon>
        <taxon>Cystobacterineae</taxon>
        <taxon>Archangiaceae</taxon>
        <taxon>Hyalangium</taxon>
    </lineage>
</organism>
<evidence type="ECO:0000313" key="10">
    <source>
        <dbReference type="Proteomes" id="UP001291309"/>
    </source>
</evidence>
<dbReference type="PANTHER" id="PTHR43671:SF13">
    <property type="entry name" value="SERINE_THREONINE-PROTEIN KINASE NEK2"/>
    <property type="match status" value="1"/>
</dbReference>
<keyword evidence="7" id="KW-0812">Transmembrane</keyword>
<proteinExistence type="predicted"/>
<dbReference type="EC" id="2.7.11.1" evidence="1"/>
<sequence>MTTNAFHPDHLKPGNMVGPWRIVESLGSGNFGHVFKVERDGDFFTLKMAVRPAPAPPQETPERVLEERQVDGRMRHEGAILMANASHPGLPHLRAVDRWPHPTRGYLYIVTDHVLGEPFDRWRERTRPSAAQLVDVFIEVVRVVARLHARGILIRDFKGEHVIVSATDNKPVLVDMGSAYLPGGSTLTVGLAPGTPHALPPECISFIREEAWKQGARFDAAAAGDLYQLGVFFYEALTECWPFDARMPADELLVAIETAIPRAPHRLNPEVPQSLSRIVLKLLEKRPEDRHESAEALLQALWDAAKERSRKRWKVPLRLPAEGPAPVTQDEVEERRLQKQAAERRARETPKQKMELSREQALEQFAAAIQEVEAELATAEAQADRRKKVLRRVALGVGPVLLGLSLFTTWWAWLAPTSTSTAESEKGSSLVSTLRNSRPNMAVAAWLCATFGVGCAAPQLRPLPEDCPEQAIETMKDLRLSVEEYHLIIDINQPGNDQQLGVYHAGKVTGRLVRIWNNRPYTLPEGTLVYGQLWTEGLIKYGKEAVLGRYSELLLPDGRRVPVCLSLWDHTGLMMKSPGSKPGAARLPRQVQVGVLDRWP</sequence>
<evidence type="ECO:0000256" key="1">
    <source>
        <dbReference type="ARBA" id="ARBA00012513"/>
    </source>
</evidence>
<gene>
    <name evidence="9" type="ORF">SYV04_27120</name>
</gene>
<evidence type="ECO:0000259" key="8">
    <source>
        <dbReference type="PROSITE" id="PS50011"/>
    </source>
</evidence>
<dbReference type="SMART" id="SM00220">
    <property type="entry name" value="S_TKc"/>
    <property type="match status" value="1"/>
</dbReference>
<comment type="caution">
    <text evidence="9">The sequence shown here is derived from an EMBL/GenBank/DDBJ whole genome shotgun (WGS) entry which is preliminary data.</text>
</comment>
<dbReference type="EMBL" id="JAXIVS010000010">
    <property type="protein sequence ID" value="MDY7230096.1"/>
    <property type="molecule type" value="Genomic_DNA"/>
</dbReference>